<dbReference type="EMBL" id="GL385397">
    <property type="protein sequence ID" value="EJT77459.1"/>
    <property type="molecule type" value="Genomic_DNA"/>
</dbReference>
<dbReference type="Pfam" id="PF00083">
    <property type="entry name" value="Sugar_tr"/>
    <property type="match status" value="1"/>
</dbReference>
<keyword evidence="5 6" id="KW-0472">Membrane</keyword>
<evidence type="ECO:0000313" key="9">
    <source>
        <dbReference type="EnsemblFungi" id="EJT77459"/>
    </source>
</evidence>
<evidence type="ECO:0000256" key="3">
    <source>
        <dbReference type="ARBA" id="ARBA00022692"/>
    </source>
</evidence>
<gene>
    <name evidence="9" type="primary">20347829</name>
    <name evidence="8" type="ORF">GGTG_07371</name>
</gene>
<evidence type="ECO:0000256" key="2">
    <source>
        <dbReference type="ARBA" id="ARBA00010992"/>
    </source>
</evidence>
<protein>
    <recommendedName>
        <fullName evidence="7">Major facilitator superfamily (MFS) profile domain-containing protein</fullName>
    </recommendedName>
</protein>
<dbReference type="Gene3D" id="1.20.1250.20">
    <property type="entry name" value="MFS general substrate transporter like domains"/>
    <property type="match status" value="1"/>
</dbReference>
<organism evidence="8">
    <name type="scientific">Gaeumannomyces tritici (strain R3-111a-1)</name>
    <name type="common">Wheat and barley take-all root rot fungus</name>
    <name type="synonym">Gaeumannomyces graminis var. tritici</name>
    <dbReference type="NCBI Taxonomy" id="644352"/>
    <lineage>
        <taxon>Eukaryota</taxon>
        <taxon>Fungi</taxon>
        <taxon>Dikarya</taxon>
        <taxon>Ascomycota</taxon>
        <taxon>Pezizomycotina</taxon>
        <taxon>Sordariomycetes</taxon>
        <taxon>Sordariomycetidae</taxon>
        <taxon>Magnaporthales</taxon>
        <taxon>Magnaporthaceae</taxon>
        <taxon>Gaeumannomyces</taxon>
    </lineage>
</organism>
<evidence type="ECO:0000259" key="7">
    <source>
        <dbReference type="PROSITE" id="PS50850"/>
    </source>
</evidence>
<reference evidence="9" key="4">
    <citation type="journal article" date="2015" name="G3 (Bethesda)">
        <title>Genome sequences of three phytopathogenic species of the Magnaporthaceae family of fungi.</title>
        <authorList>
            <person name="Okagaki L.H."/>
            <person name="Nunes C.C."/>
            <person name="Sailsbery J."/>
            <person name="Clay B."/>
            <person name="Brown D."/>
            <person name="John T."/>
            <person name="Oh Y."/>
            <person name="Young N."/>
            <person name="Fitzgerald M."/>
            <person name="Haas B.J."/>
            <person name="Zeng Q."/>
            <person name="Young S."/>
            <person name="Adiconis X."/>
            <person name="Fan L."/>
            <person name="Levin J.Z."/>
            <person name="Mitchell T.K."/>
            <person name="Okubara P.A."/>
            <person name="Farman M.L."/>
            <person name="Kohn L.M."/>
            <person name="Birren B."/>
            <person name="Ma L.-J."/>
            <person name="Dean R.A."/>
        </authorList>
    </citation>
    <scope>NUCLEOTIDE SEQUENCE</scope>
    <source>
        <strain evidence="9">R3-111a-1</strain>
    </source>
</reference>
<evidence type="ECO:0000256" key="1">
    <source>
        <dbReference type="ARBA" id="ARBA00004141"/>
    </source>
</evidence>
<dbReference type="GO" id="GO:0005351">
    <property type="term" value="F:carbohydrate:proton symporter activity"/>
    <property type="evidence" value="ECO:0007669"/>
    <property type="project" value="TreeGrafter"/>
</dbReference>
<dbReference type="PANTHER" id="PTHR48022:SF2">
    <property type="entry name" value="PLASTIDIC GLUCOSE TRANSPORTER 4"/>
    <property type="match status" value="1"/>
</dbReference>
<dbReference type="eggNOG" id="KOG0254">
    <property type="taxonomic scope" value="Eukaryota"/>
</dbReference>
<evidence type="ECO:0000313" key="8">
    <source>
        <dbReference type="EMBL" id="EJT77459.1"/>
    </source>
</evidence>
<evidence type="ECO:0000256" key="4">
    <source>
        <dbReference type="ARBA" id="ARBA00022989"/>
    </source>
</evidence>
<sequence>MASLQAPIGLLSPTMRGWIISSLLFAGVPVGVYGHLRIVVIGAVCLAAGAAFEAAAVNLSMTPFGRIKVGLGQGLYLGNLHVYLTEIAPSTHRDRVVAMPQALVMLGLCADCFTCYASTINLSGDAQWRITMGIQAVCGAPLALACCLLPEFPRWLLIKGRDREAKINMRGLEFTLDEIMHEVGAIAAATEVPSA</sequence>
<evidence type="ECO:0000256" key="6">
    <source>
        <dbReference type="SAM" id="Phobius"/>
    </source>
</evidence>
<dbReference type="GeneID" id="20347829"/>
<keyword evidence="3 6" id="KW-0812">Transmembrane</keyword>
<comment type="subcellular location">
    <subcellularLocation>
        <location evidence="1">Membrane</location>
        <topology evidence="1">Multi-pass membrane protein</topology>
    </subcellularLocation>
</comment>
<evidence type="ECO:0000313" key="10">
    <source>
        <dbReference type="Proteomes" id="UP000006039"/>
    </source>
</evidence>
<dbReference type="AlphaFoldDB" id="J3P1H4"/>
<reference evidence="8" key="3">
    <citation type="submission" date="2010-09" db="EMBL/GenBank/DDBJ databases">
        <title>Annotation of Gaeumannomyces graminis var. tritici R3-111a-1.</title>
        <authorList>
            <consortium name="The Broad Institute Genome Sequencing Platform"/>
            <person name="Ma L.-J."/>
            <person name="Dead R."/>
            <person name="Young S.K."/>
            <person name="Zeng Q."/>
            <person name="Gargeya S."/>
            <person name="Fitzgerald M."/>
            <person name="Haas B."/>
            <person name="Abouelleil A."/>
            <person name="Alvarado L."/>
            <person name="Arachchi H.M."/>
            <person name="Berlin A."/>
            <person name="Brown A."/>
            <person name="Chapman S.B."/>
            <person name="Chen Z."/>
            <person name="Dunbar C."/>
            <person name="Freedman E."/>
            <person name="Gearin G."/>
            <person name="Gellesch M."/>
            <person name="Goldberg J."/>
            <person name="Griggs A."/>
            <person name="Gujja S."/>
            <person name="Heiman D."/>
            <person name="Howarth C."/>
            <person name="Larson L."/>
            <person name="Lui A."/>
            <person name="MacDonald P.J.P."/>
            <person name="Mehta T."/>
            <person name="Montmayeur A."/>
            <person name="Murphy C."/>
            <person name="Neiman D."/>
            <person name="Pearson M."/>
            <person name="Priest M."/>
            <person name="Roberts A."/>
            <person name="Saif S."/>
            <person name="Shea T."/>
            <person name="Shenoy N."/>
            <person name="Sisk P."/>
            <person name="Stolte C."/>
            <person name="Sykes S."/>
            <person name="Yandava C."/>
            <person name="Wortman J."/>
            <person name="Nusbaum C."/>
            <person name="Birren B."/>
        </authorList>
    </citation>
    <scope>NUCLEOTIDE SEQUENCE</scope>
    <source>
        <strain evidence="8">R3-111a-1</strain>
    </source>
</reference>
<dbReference type="VEuPathDB" id="FungiDB:GGTG_07371"/>
<feature type="transmembrane region" description="Helical" evidence="6">
    <location>
        <begin position="38"/>
        <end position="59"/>
    </location>
</feature>
<feature type="transmembrane region" description="Helical" evidence="6">
    <location>
        <begin position="15"/>
        <end position="32"/>
    </location>
</feature>
<dbReference type="Proteomes" id="UP000006039">
    <property type="component" value="Unassembled WGS sequence"/>
</dbReference>
<dbReference type="OrthoDB" id="5399138at2759"/>
<comment type="similarity">
    <text evidence="2">Belongs to the major facilitator superfamily. Sugar transporter (TC 2.A.1.1) family.</text>
</comment>
<dbReference type="InterPro" id="IPR050360">
    <property type="entry name" value="MFS_Sugar_Transporters"/>
</dbReference>
<accession>J3P1H4</accession>
<proteinExistence type="inferred from homology"/>
<dbReference type="InterPro" id="IPR005828">
    <property type="entry name" value="MFS_sugar_transport-like"/>
</dbReference>
<reference evidence="8" key="2">
    <citation type="submission" date="2010-07" db="EMBL/GenBank/DDBJ databases">
        <authorList>
            <consortium name="The Broad Institute Genome Sequencing Platform"/>
            <consortium name="Broad Institute Genome Sequencing Center for Infectious Disease"/>
            <person name="Ma L.-J."/>
            <person name="Dead R."/>
            <person name="Young S."/>
            <person name="Zeng Q."/>
            <person name="Koehrsen M."/>
            <person name="Alvarado L."/>
            <person name="Berlin A."/>
            <person name="Chapman S.B."/>
            <person name="Chen Z."/>
            <person name="Freedman E."/>
            <person name="Gellesch M."/>
            <person name="Goldberg J."/>
            <person name="Griggs A."/>
            <person name="Gujja S."/>
            <person name="Heilman E.R."/>
            <person name="Heiman D."/>
            <person name="Hepburn T."/>
            <person name="Howarth C."/>
            <person name="Jen D."/>
            <person name="Larson L."/>
            <person name="Mehta T."/>
            <person name="Neiman D."/>
            <person name="Pearson M."/>
            <person name="Roberts A."/>
            <person name="Saif S."/>
            <person name="Shea T."/>
            <person name="Shenoy N."/>
            <person name="Sisk P."/>
            <person name="Stolte C."/>
            <person name="Sykes S."/>
            <person name="Walk T."/>
            <person name="White J."/>
            <person name="Yandava C."/>
            <person name="Haas B."/>
            <person name="Nusbaum C."/>
            <person name="Birren B."/>
        </authorList>
    </citation>
    <scope>NUCLEOTIDE SEQUENCE</scope>
    <source>
        <strain evidence="8">R3-111a-1</strain>
    </source>
</reference>
<keyword evidence="4 6" id="KW-1133">Transmembrane helix</keyword>
<dbReference type="InterPro" id="IPR036259">
    <property type="entry name" value="MFS_trans_sf"/>
</dbReference>
<dbReference type="PANTHER" id="PTHR48022">
    <property type="entry name" value="PLASTIDIC GLUCOSE TRANSPORTER 4"/>
    <property type="match status" value="1"/>
</dbReference>
<reference evidence="10" key="1">
    <citation type="submission" date="2010-07" db="EMBL/GenBank/DDBJ databases">
        <title>The genome sequence of Gaeumannomyces graminis var. tritici strain R3-111a-1.</title>
        <authorList>
            <consortium name="The Broad Institute Genome Sequencing Platform"/>
            <person name="Ma L.-J."/>
            <person name="Dead R."/>
            <person name="Young S."/>
            <person name="Zeng Q."/>
            <person name="Koehrsen M."/>
            <person name="Alvarado L."/>
            <person name="Berlin A."/>
            <person name="Chapman S.B."/>
            <person name="Chen Z."/>
            <person name="Freedman E."/>
            <person name="Gellesch M."/>
            <person name="Goldberg J."/>
            <person name="Griggs A."/>
            <person name="Gujja S."/>
            <person name="Heilman E.R."/>
            <person name="Heiman D."/>
            <person name="Hepburn T."/>
            <person name="Howarth C."/>
            <person name="Jen D."/>
            <person name="Larson L."/>
            <person name="Mehta T."/>
            <person name="Neiman D."/>
            <person name="Pearson M."/>
            <person name="Roberts A."/>
            <person name="Saif S."/>
            <person name="Shea T."/>
            <person name="Shenoy N."/>
            <person name="Sisk P."/>
            <person name="Stolte C."/>
            <person name="Sykes S."/>
            <person name="Walk T."/>
            <person name="White J."/>
            <person name="Yandava C."/>
            <person name="Haas B."/>
            <person name="Nusbaum C."/>
            <person name="Birren B."/>
        </authorList>
    </citation>
    <scope>NUCLEOTIDE SEQUENCE [LARGE SCALE GENOMIC DNA]</scope>
    <source>
        <strain evidence="10">R3-111a-1</strain>
    </source>
</reference>
<keyword evidence="10" id="KW-1185">Reference proteome</keyword>
<dbReference type="SUPFAM" id="SSF103473">
    <property type="entry name" value="MFS general substrate transporter"/>
    <property type="match status" value="1"/>
</dbReference>
<feature type="domain" description="Major facilitator superfamily (MFS) profile" evidence="7">
    <location>
        <begin position="1"/>
        <end position="195"/>
    </location>
</feature>
<name>J3P1H4_GAET3</name>
<dbReference type="GO" id="GO:0016020">
    <property type="term" value="C:membrane"/>
    <property type="evidence" value="ECO:0007669"/>
    <property type="project" value="UniProtKB-SubCell"/>
</dbReference>
<dbReference type="InterPro" id="IPR020846">
    <property type="entry name" value="MFS_dom"/>
</dbReference>
<dbReference type="RefSeq" id="XP_009223459.1">
    <property type="nucleotide sequence ID" value="XM_009225195.1"/>
</dbReference>
<dbReference type="PROSITE" id="PS50850">
    <property type="entry name" value="MFS"/>
    <property type="match status" value="1"/>
</dbReference>
<dbReference type="EnsemblFungi" id="EJT77459">
    <property type="protein sequence ID" value="EJT77459"/>
    <property type="gene ID" value="GGTG_07371"/>
</dbReference>
<reference evidence="9" key="5">
    <citation type="submission" date="2018-04" db="UniProtKB">
        <authorList>
            <consortium name="EnsemblFungi"/>
        </authorList>
    </citation>
    <scope>IDENTIFICATION</scope>
    <source>
        <strain evidence="9">R3-111a-1</strain>
    </source>
</reference>
<dbReference type="STRING" id="644352.J3P1H4"/>
<dbReference type="HOGENOM" id="CLU_1396400_0_0_1"/>
<evidence type="ECO:0000256" key="5">
    <source>
        <dbReference type="ARBA" id="ARBA00023136"/>
    </source>
</evidence>